<dbReference type="Proteomes" id="UP001230328">
    <property type="component" value="Unassembled WGS sequence"/>
</dbReference>
<reference evidence="1 2" key="1">
    <citation type="submission" date="2023-07" db="EMBL/GenBank/DDBJ databases">
        <title>Comparative genomics of wheat-associated soil bacteria to identify genetic determinants of phenazine resistance.</title>
        <authorList>
            <person name="Mouncey N."/>
        </authorList>
    </citation>
    <scope>NUCLEOTIDE SEQUENCE [LARGE SCALE GENOMIC DNA]</scope>
    <source>
        <strain evidence="1 2">V2I4</strain>
    </source>
</reference>
<dbReference type="SUPFAM" id="SSF55781">
    <property type="entry name" value="GAF domain-like"/>
    <property type="match status" value="1"/>
</dbReference>
<dbReference type="EMBL" id="JAUSZI010000002">
    <property type="protein sequence ID" value="MDQ1022653.1"/>
    <property type="molecule type" value="Genomic_DNA"/>
</dbReference>
<organism evidence="1 2">
    <name type="scientific">Streptomyces umbrinus</name>
    <dbReference type="NCBI Taxonomy" id="67370"/>
    <lineage>
        <taxon>Bacteria</taxon>
        <taxon>Bacillati</taxon>
        <taxon>Actinomycetota</taxon>
        <taxon>Actinomycetes</taxon>
        <taxon>Kitasatosporales</taxon>
        <taxon>Streptomycetaceae</taxon>
        <taxon>Streptomyces</taxon>
        <taxon>Streptomyces phaeochromogenes group</taxon>
    </lineage>
</organism>
<proteinExistence type="predicted"/>
<sequence length="124" mass="13443">MRLDQRLFGSLTLLCTRTGHLSDDDLHLAQALADSAALAFMHWSLEPARSDDLVTRVHNAIAAKATFDIAKGMVAAYAGVAISEATHLLTDYATWNLVRLGDTVQALVSRTMEPAVILVPRTRG</sequence>
<comment type="caution">
    <text evidence="1">The sequence shown here is derived from an EMBL/GenBank/DDBJ whole genome shotgun (WGS) entry which is preliminary data.</text>
</comment>
<gene>
    <name evidence="1" type="ORF">QF035_000235</name>
</gene>
<accession>A0ABU0SGF9</accession>
<protein>
    <recommendedName>
        <fullName evidence="3">ANTAR domain-containing protein</fullName>
    </recommendedName>
</protein>
<evidence type="ECO:0000313" key="2">
    <source>
        <dbReference type="Proteomes" id="UP001230328"/>
    </source>
</evidence>
<name>A0ABU0SGF9_9ACTN</name>
<keyword evidence="2" id="KW-1185">Reference proteome</keyword>
<evidence type="ECO:0008006" key="3">
    <source>
        <dbReference type="Google" id="ProtNLM"/>
    </source>
</evidence>
<evidence type="ECO:0000313" key="1">
    <source>
        <dbReference type="EMBL" id="MDQ1022653.1"/>
    </source>
</evidence>